<dbReference type="GO" id="GO:0005462">
    <property type="term" value="F:UDP-N-acetylglucosamine transmembrane transporter activity"/>
    <property type="evidence" value="ECO:0007669"/>
    <property type="project" value="TreeGrafter"/>
</dbReference>
<organism evidence="9 10">
    <name type="scientific">Nadsonia fulvescens var. elongata DSM 6958</name>
    <dbReference type="NCBI Taxonomy" id="857566"/>
    <lineage>
        <taxon>Eukaryota</taxon>
        <taxon>Fungi</taxon>
        <taxon>Dikarya</taxon>
        <taxon>Ascomycota</taxon>
        <taxon>Saccharomycotina</taxon>
        <taxon>Dipodascomycetes</taxon>
        <taxon>Dipodascales</taxon>
        <taxon>Dipodascales incertae sedis</taxon>
        <taxon>Nadsonia</taxon>
    </lineage>
</organism>
<dbReference type="NCBIfam" id="TIGR00803">
    <property type="entry name" value="nst"/>
    <property type="match status" value="1"/>
</dbReference>
<dbReference type="InterPro" id="IPR013657">
    <property type="entry name" value="SCL35B1-4/HUT1"/>
</dbReference>
<dbReference type="PANTHER" id="PTHR10778">
    <property type="entry name" value="SOLUTE CARRIER FAMILY 35 MEMBER B"/>
    <property type="match status" value="1"/>
</dbReference>
<name>A0A1E3PHM0_9ASCO</name>
<feature type="transmembrane region" description="Helical" evidence="8">
    <location>
        <begin position="102"/>
        <end position="123"/>
    </location>
</feature>
<dbReference type="STRING" id="857566.A0A1E3PHM0"/>
<keyword evidence="2" id="KW-0813">Transport</keyword>
<dbReference type="PANTHER" id="PTHR10778:SF4">
    <property type="entry name" value="NUCLEOTIDE SUGAR TRANSPORTER SLC35B4"/>
    <property type="match status" value="1"/>
</dbReference>
<evidence type="ECO:0000256" key="8">
    <source>
        <dbReference type="SAM" id="Phobius"/>
    </source>
</evidence>
<dbReference type="GO" id="GO:0000139">
    <property type="term" value="C:Golgi membrane"/>
    <property type="evidence" value="ECO:0007669"/>
    <property type="project" value="TreeGrafter"/>
</dbReference>
<protein>
    <submittedName>
        <fullName evidence="9">UAA transporter</fullName>
    </submittedName>
</protein>
<feature type="transmembrane region" description="Helical" evidence="8">
    <location>
        <begin position="129"/>
        <end position="149"/>
    </location>
</feature>
<dbReference type="GO" id="GO:0005789">
    <property type="term" value="C:endoplasmic reticulum membrane"/>
    <property type="evidence" value="ECO:0007669"/>
    <property type="project" value="TreeGrafter"/>
</dbReference>
<dbReference type="Proteomes" id="UP000095009">
    <property type="component" value="Unassembled WGS sequence"/>
</dbReference>
<keyword evidence="10" id="KW-1185">Reference proteome</keyword>
<evidence type="ECO:0000313" key="10">
    <source>
        <dbReference type="Proteomes" id="UP000095009"/>
    </source>
</evidence>
<feature type="transmembrane region" description="Helical" evidence="8">
    <location>
        <begin position="228"/>
        <end position="247"/>
    </location>
</feature>
<evidence type="ECO:0000256" key="2">
    <source>
        <dbReference type="ARBA" id="ARBA00022448"/>
    </source>
</evidence>
<feature type="transmembrane region" description="Helical" evidence="8">
    <location>
        <begin position="35"/>
        <end position="55"/>
    </location>
</feature>
<proteinExistence type="predicted"/>
<evidence type="ECO:0000256" key="7">
    <source>
        <dbReference type="SAM" id="MobiDB-lite"/>
    </source>
</evidence>
<feature type="transmembrane region" description="Helical" evidence="8">
    <location>
        <begin position="259"/>
        <end position="281"/>
    </location>
</feature>
<dbReference type="OrthoDB" id="999962at2759"/>
<dbReference type="AlphaFoldDB" id="A0A1E3PHM0"/>
<keyword evidence="6 8" id="KW-0472">Membrane</keyword>
<sequence>MSNGLELRRRKHDESINEAQNNKRKPRIDDVSKPFIHWISIFSLIFGGCCSNVFTLESIVNEQPVSGNLITFSQFLFISIEGYIHFFDFNSPFFLKKPKVPLYRWGLSTILFFLVSVLNNYVWAYNISVPFHIIFRSGGALLTLLFGYFSGSKYTFKQVVSVVVLTIGVIIATFSNDPGENPNDSENPDKYNFFIGVSTLFLASLLSPLMGMIAESTYKQYGNHWRESLFYTHVLAMPLFLLMAPSLKTQFNLMKSSKNSIVISLGNLEIVLLKPFVNLVLNAISQYVCVCGVNKLAGSSSALTVTIGLNIRKLVSLLLSILIFGNTLSPGAIFGAGLVFGGAFMYSVSK</sequence>
<feature type="transmembrane region" description="Helical" evidence="8">
    <location>
        <begin position="302"/>
        <end position="325"/>
    </location>
</feature>
<keyword evidence="5 8" id="KW-1133">Transmembrane helix</keyword>
<feature type="transmembrane region" description="Helical" evidence="8">
    <location>
        <begin position="75"/>
        <end position="95"/>
    </location>
</feature>
<evidence type="ECO:0000313" key="9">
    <source>
        <dbReference type="EMBL" id="ODQ64442.1"/>
    </source>
</evidence>
<accession>A0A1E3PHM0</accession>
<gene>
    <name evidence="9" type="ORF">NADFUDRAFT_71445</name>
</gene>
<reference evidence="9 10" key="1">
    <citation type="journal article" date="2016" name="Proc. Natl. Acad. Sci. U.S.A.">
        <title>Comparative genomics of biotechnologically important yeasts.</title>
        <authorList>
            <person name="Riley R."/>
            <person name="Haridas S."/>
            <person name="Wolfe K.H."/>
            <person name="Lopes M.R."/>
            <person name="Hittinger C.T."/>
            <person name="Goeker M."/>
            <person name="Salamov A.A."/>
            <person name="Wisecaver J.H."/>
            <person name="Long T.M."/>
            <person name="Calvey C.H."/>
            <person name="Aerts A.L."/>
            <person name="Barry K.W."/>
            <person name="Choi C."/>
            <person name="Clum A."/>
            <person name="Coughlan A.Y."/>
            <person name="Deshpande S."/>
            <person name="Douglass A.P."/>
            <person name="Hanson S.J."/>
            <person name="Klenk H.-P."/>
            <person name="LaButti K.M."/>
            <person name="Lapidus A."/>
            <person name="Lindquist E.A."/>
            <person name="Lipzen A.M."/>
            <person name="Meier-Kolthoff J.P."/>
            <person name="Ohm R.A."/>
            <person name="Otillar R.P."/>
            <person name="Pangilinan J.L."/>
            <person name="Peng Y."/>
            <person name="Rokas A."/>
            <person name="Rosa C.A."/>
            <person name="Scheuner C."/>
            <person name="Sibirny A.A."/>
            <person name="Slot J.C."/>
            <person name="Stielow J.B."/>
            <person name="Sun H."/>
            <person name="Kurtzman C.P."/>
            <person name="Blackwell M."/>
            <person name="Grigoriev I.V."/>
            <person name="Jeffries T.W."/>
        </authorList>
    </citation>
    <scope>NUCLEOTIDE SEQUENCE [LARGE SCALE GENOMIC DNA]</scope>
    <source>
        <strain evidence="9 10">DSM 6958</strain>
    </source>
</reference>
<evidence type="ECO:0000256" key="4">
    <source>
        <dbReference type="ARBA" id="ARBA00022692"/>
    </source>
</evidence>
<evidence type="ECO:0000256" key="3">
    <source>
        <dbReference type="ARBA" id="ARBA00022597"/>
    </source>
</evidence>
<evidence type="ECO:0000256" key="6">
    <source>
        <dbReference type="ARBA" id="ARBA00023136"/>
    </source>
</evidence>
<dbReference type="GO" id="GO:0005464">
    <property type="term" value="F:UDP-xylose transmembrane transporter activity"/>
    <property type="evidence" value="ECO:0007669"/>
    <property type="project" value="TreeGrafter"/>
</dbReference>
<feature type="region of interest" description="Disordered" evidence="7">
    <location>
        <begin position="1"/>
        <end position="25"/>
    </location>
</feature>
<comment type="subcellular location">
    <subcellularLocation>
        <location evidence="1">Endomembrane system</location>
        <topology evidence="1">Multi-pass membrane protein</topology>
    </subcellularLocation>
</comment>
<feature type="transmembrane region" description="Helical" evidence="8">
    <location>
        <begin position="194"/>
        <end position="216"/>
    </location>
</feature>
<dbReference type="EMBL" id="KV454412">
    <property type="protein sequence ID" value="ODQ64442.1"/>
    <property type="molecule type" value="Genomic_DNA"/>
</dbReference>
<dbReference type="Pfam" id="PF08449">
    <property type="entry name" value="UAA"/>
    <property type="match status" value="1"/>
</dbReference>
<keyword evidence="3" id="KW-0762">Sugar transport</keyword>
<feature type="transmembrane region" description="Helical" evidence="8">
    <location>
        <begin position="156"/>
        <end position="174"/>
    </location>
</feature>
<keyword evidence="4 8" id="KW-0812">Transmembrane</keyword>
<evidence type="ECO:0000256" key="1">
    <source>
        <dbReference type="ARBA" id="ARBA00004127"/>
    </source>
</evidence>
<evidence type="ECO:0000256" key="5">
    <source>
        <dbReference type="ARBA" id="ARBA00022989"/>
    </source>
</evidence>